<feature type="region of interest" description="Disordered" evidence="1">
    <location>
        <begin position="1"/>
        <end position="271"/>
    </location>
</feature>
<feature type="compositionally biased region" description="Basic and acidic residues" evidence="1">
    <location>
        <begin position="70"/>
        <end position="87"/>
    </location>
</feature>
<feature type="compositionally biased region" description="Polar residues" evidence="1">
    <location>
        <begin position="304"/>
        <end position="314"/>
    </location>
</feature>
<evidence type="ECO:0000313" key="3">
    <source>
        <dbReference type="Proteomes" id="UP001165085"/>
    </source>
</evidence>
<keyword evidence="3" id="KW-1185">Reference proteome</keyword>
<feature type="compositionally biased region" description="Polar residues" evidence="1">
    <location>
        <begin position="46"/>
        <end position="61"/>
    </location>
</feature>
<feature type="compositionally biased region" description="Low complexity" evidence="1">
    <location>
        <begin position="1"/>
        <end position="28"/>
    </location>
</feature>
<dbReference type="EMBL" id="BRXY01000086">
    <property type="protein sequence ID" value="GMH63561.1"/>
    <property type="molecule type" value="Genomic_DNA"/>
</dbReference>
<feature type="compositionally biased region" description="Polar residues" evidence="1">
    <location>
        <begin position="250"/>
        <end position="271"/>
    </location>
</feature>
<name>A0A9W7A0U1_9STRA</name>
<accession>A0A9W7A0U1</accession>
<feature type="region of interest" description="Disordered" evidence="1">
    <location>
        <begin position="386"/>
        <end position="406"/>
    </location>
</feature>
<dbReference type="OrthoDB" id="206207at2759"/>
<feature type="compositionally biased region" description="Low complexity" evidence="1">
    <location>
        <begin position="124"/>
        <end position="143"/>
    </location>
</feature>
<organism evidence="2 3">
    <name type="scientific">Triparma strigata</name>
    <dbReference type="NCBI Taxonomy" id="1606541"/>
    <lineage>
        <taxon>Eukaryota</taxon>
        <taxon>Sar</taxon>
        <taxon>Stramenopiles</taxon>
        <taxon>Ochrophyta</taxon>
        <taxon>Bolidophyceae</taxon>
        <taxon>Parmales</taxon>
        <taxon>Triparmaceae</taxon>
        <taxon>Triparma</taxon>
    </lineage>
</organism>
<evidence type="ECO:0000256" key="1">
    <source>
        <dbReference type="SAM" id="MobiDB-lite"/>
    </source>
</evidence>
<evidence type="ECO:0000313" key="2">
    <source>
        <dbReference type="EMBL" id="GMH63561.1"/>
    </source>
</evidence>
<feature type="region of interest" description="Disordered" evidence="1">
    <location>
        <begin position="283"/>
        <end position="317"/>
    </location>
</feature>
<feature type="compositionally biased region" description="Low complexity" evidence="1">
    <location>
        <begin position="240"/>
        <end position="249"/>
    </location>
</feature>
<sequence>MEATLSKPQSSSTTTPSVTLTSSSSNSTERTQEEDLLARLAKLSDGIQTSQHHVQSLSSADEGSGGKPMNLEDLKNVKAECDNKKDQQAATAPAENSLIARIKAAQAAKEKKHSPPPPPPPPSALTAPAPALAPDLLSIPAPSVQEPPPPFPTHMVAPPHEAPPPSFDSFKPMAPALSPPKVNSTPAPSFEMVQSPPPPVFSTSTALPPPPSFEQFIGAMDPIQPASVSYPVLDLAPPKQQQQQQQQQQRYQPTYTSVEPPTSSETLDMSESAIAQQREILSQIERSKSSKSSSSSSYPGAGATRQTTQTSEPLVTSHEVTPGNHVQLYSQEATKQAVAQGEAHVVKCISCNGWMQVINSATLVFCPTCQVISPVTEDNTMPLTSQHSTMISSTPGSIDVAPSTSQQTTDNDAALAAMLQAQFDEEETPSQQTTSQRRIMSDIMPGVTSSDQRAARNAHIASLSPSQRALHGLEVEGETLLPVNTGMEVGEGREVSSDGMLGCLKSGVESAGMVVGDIVRGFRGKKKEGGVVVTSYGGGEEGNYALLEDPEL</sequence>
<dbReference type="AlphaFoldDB" id="A0A9W7A0U1"/>
<gene>
    <name evidence="2" type="ORF">TrST_g262</name>
</gene>
<protein>
    <submittedName>
        <fullName evidence="2">Uncharacterized protein</fullName>
    </submittedName>
</protein>
<dbReference type="Proteomes" id="UP001165085">
    <property type="component" value="Unassembled WGS sequence"/>
</dbReference>
<comment type="caution">
    <text evidence="2">The sequence shown here is derived from an EMBL/GenBank/DDBJ whole genome shotgun (WGS) entry which is preliminary data.</text>
</comment>
<proteinExistence type="predicted"/>
<reference evidence="3" key="1">
    <citation type="journal article" date="2023" name="Commun. Biol.">
        <title>Genome analysis of Parmales, the sister group of diatoms, reveals the evolutionary specialization of diatoms from phago-mixotrophs to photoautotrophs.</title>
        <authorList>
            <person name="Ban H."/>
            <person name="Sato S."/>
            <person name="Yoshikawa S."/>
            <person name="Yamada K."/>
            <person name="Nakamura Y."/>
            <person name="Ichinomiya M."/>
            <person name="Sato N."/>
            <person name="Blanc-Mathieu R."/>
            <person name="Endo H."/>
            <person name="Kuwata A."/>
            <person name="Ogata H."/>
        </authorList>
    </citation>
    <scope>NUCLEOTIDE SEQUENCE [LARGE SCALE GENOMIC DNA]</scope>
    <source>
        <strain evidence="3">NIES 3701</strain>
    </source>
</reference>